<keyword evidence="1" id="KW-0812">Transmembrane</keyword>
<dbReference type="Pfam" id="PF09933">
    <property type="entry name" value="DUF2165"/>
    <property type="match status" value="1"/>
</dbReference>
<protein>
    <recommendedName>
        <fullName evidence="4">DUF2165 domain-containing protein</fullName>
    </recommendedName>
</protein>
<evidence type="ECO:0000256" key="1">
    <source>
        <dbReference type="SAM" id="Phobius"/>
    </source>
</evidence>
<dbReference type="InterPro" id="IPR018681">
    <property type="entry name" value="DUF2165_transmembrane"/>
</dbReference>
<dbReference type="OrthoDB" id="7618855at2"/>
<keyword evidence="1" id="KW-1133">Transmembrane helix</keyword>
<organism evidence="2 3">
    <name type="scientific">Teichococcus rhizosphaerae</name>
    <dbReference type="NCBI Taxonomy" id="1335062"/>
    <lineage>
        <taxon>Bacteria</taxon>
        <taxon>Pseudomonadati</taxon>
        <taxon>Pseudomonadota</taxon>
        <taxon>Alphaproteobacteria</taxon>
        <taxon>Acetobacterales</taxon>
        <taxon>Roseomonadaceae</taxon>
        <taxon>Roseomonas</taxon>
    </lineage>
</organism>
<evidence type="ECO:0000313" key="2">
    <source>
        <dbReference type="EMBL" id="PHK95889.1"/>
    </source>
</evidence>
<dbReference type="EMBL" id="PDNU01000006">
    <property type="protein sequence ID" value="PHK95889.1"/>
    <property type="molecule type" value="Genomic_DNA"/>
</dbReference>
<dbReference type="AlphaFoldDB" id="A0A2C7ACX3"/>
<keyword evidence="3" id="KW-1185">Reference proteome</keyword>
<proteinExistence type="predicted"/>
<comment type="caution">
    <text evidence="2">The sequence shown here is derived from an EMBL/GenBank/DDBJ whole genome shotgun (WGS) entry which is preliminary data.</text>
</comment>
<feature type="transmembrane region" description="Helical" evidence="1">
    <location>
        <begin position="70"/>
        <end position="91"/>
    </location>
</feature>
<dbReference type="RefSeq" id="WP_099094628.1">
    <property type="nucleotide sequence ID" value="NZ_PDNU01000006.1"/>
</dbReference>
<accession>A0A2C7ACX3</accession>
<feature type="transmembrane region" description="Helical" evidence="1">
    <location>
        <begin position="112"/>
        <end position="132"/>
    </location>
</feature>
<name>A0A2C7ACX3_9PROT</name>
<keyword evidence="1" id="KW-0472">Membrane</keyword>
<reference evidence="2 3" key="1">
    <citation type="submission" date="2017-10" db="EMBL/GenBank/DDBJ databases">
        <authorList>
            <person name="Banno H."/>
            <person name="Chua N.-H."/>
        </authorList>
    </citation>
    <scope>NUCLEOTIDE SEQUENCE [LARGE SCALE GENOMIC DNA]</scope>
    <source>
        <strain evidence="2 3">YW11</strain>
    </source>
</reference>
<dbReference type="Proteomes" id="UP000223527">
    <property type="component" value="Unassembled WGS sequence"/>
</dbReference>
<evidence type="ECO:0000313" key="3">
    <source>
        <dbReference type="Proteomes" id="UP000223527"/>
    </source>
</evidence>
<feature type="transmembrane region" description="Helical" evidence="1">
    <location>
        <begin position="144"/>
        <end position="161"/>
    </location>
</feature>
<evidence type="ECO:0008006" key="4">
    <source>
        <dbReference type="Google" id="ProtNLM"/>
    </source>
</evidence>
<sequence>MPLPLFLARFSKLAMVAGLAAFALLVAWNNLVDYGSNFAFVAHVLSMDTTFPDTALRHRAITTPALWHAGYLLIILGEALTGLAYAAAALLMARGLRGPGFAAAKGWAQLGAALGFLVWFLGFQVLGGEWFLMWQSASWNGQEASFRFTTTLLLVTLYVVLPESFGGGGPGRAGPPPPG</sequence>
<gene>
    <name evidence="2" type="ORF">CR162_06010</name>
</gene>